<reference evidence="1 2" key="1">
    <citation type="submission" date="2016-08" db="EMBL/GenBank/DDBJ databases">
        <authorList>
            <person name="Seilhamer J.J."/>
        </authorList>
    </citation>
    <scope>NUCLEOTIDE SEQUENCE [LARGE SCALE GENOMIC DNA]</scope>
    <source>
        <strain evidence="1 2">P1-7</strain>
    </source>
</reference>
<evidence type="ECO:0000313" key="2">
    <source>
        <dbReference type="Proteomes" id="UP000199205"/>
    </source>
</evidence>
<gene>
    <name evidence="1" type="ORF">GA0061101_112112</name>
</gene>
<dbReference type="Proteomes" id="UP000199205">
    <property type="component" value="Unassembled WGS sequence"/>
</dbReference>
<organism evidence="1 2">
    <name type="scientific">Rhizobium lusitanum</name>
    <dbReference type="NCBI Taxonomy" id="293958"/>
    <lineage>
        <taxon>Bacteria</taxon>
        <taxon>Pseudomonadati</taxon>
        <taxon>Pseudomonadota</taxon>
        <taxon>Alphaproteobacteria</taxon>
        <taxon>Hyphomicrobiales</taxon>
        <taxon>Rhizobiaceae</taxon>
        <taxon>Rhizobium/Agrobacterium group</taxon>
        <taxon>Rhizobium</taxon>
    </lineage>
</organism>
<evidence type="ECO:0000313" key="1">
    <source>
        <dbReference type="EMBL" id="SCB40071.1"/>
    </source>
</evidence>
<name>A0A1C3WJ88_9HYPH</name>
<proteinExistence type="predicted"/>
<dbReference type="AlphaFoldDB" id="A0A1C3WJ88"/>
<protein>
    <submittedName>
        <fullName evidence="1">Hemolysin D</fullName>
    </submittedName>
</protein>
<sequence length="91" mass="9915">MREKRLLLISFRPWSCSGQPTVVKIEAFPFTPYGVIHGHVTAVATDAIPEPDANQLEGDPSKQLQATVPTTNVQRVQNLVFPMPSSSTTAP</sequence>
<accession>A0A1C3WJ88</accession>
<dbReference type="EMBL" id="FMAF01000012">
    <property type="protein sequence ID" value="SCB40071.1"/>
    <property type="molecule type" value="Genomic_DNA"/>
</dbReference>